<sequence length="417" mass="46338">MFALLSVGFSQSLMNAFGIGSPASNFDAASMGTSPMSLLPSFQEGVSISNPVTWSQLHYTYLTGTYGGQQSEIQSGSIKNSRTYLQQIQLIIPIKKKYAFGLSIAPNTNRLYSIIGVENLVDDDIYGDSLTVRKSVSGYGGIASLKPSVTFPLTSLESMAISIDYLFGSSRGITSISIDGTDYIQKEQDIYSGTMMKLFFRSKRLNYKDYGIGFYLSLEGALKPLSVNRASHQPFEDNNESGNHDGSYYSDFPDLSLIPDAIQSNSIGEIDPFEIQVGLDVNIRPRLHILSEGSHWYDRGDNGHTVSVLNDKIVSLDQISLGLALFSRRLPRQILNQFHYRGGFFAKQYTLYHKGEKIDEKGFSFGFGVKFGVTDNQIDFGFLFTQRGGLDVNNELIQQFSIGVSLGDIWFIKRRAR</sequence>
<name>A0A381RH64_9ZZZZ</name>
<proteinExistence type="predicted"/>
<reference evidence="1" key="1">
    <citation type="submission" date="2018-05" db="EMBL/GenBank/DDBJ databases">
        <authorList>
            <person name="Lanie J.A."/>
            <person name="Ng W.-L."/>
            <person name="Kazmierczak K.M."/>
            <person name="Andrzejewski T.M."/>
            <person name="Davidsen T.M."/>
            <person name="Wayne K.J."/>
            <person name="Tettelin H."/>
            <person name="Glass J.I."/>
            <person name="Rusch D."/>
            <person name="Podicherti R."/>
            <person name="Tsui H.-C.T."/>
            <person name="Winkler M.E."/>
        </authorList>
    </citation>
    <scope>NUCLEOTIDE SEQUENCE</scope>
</reference>
<dbReference type="EMBL" id="UINC01001948">
    <property type="protein sequence ID" value="SUZ91110.1"/>
    <property type="molecule type" value="Genomic_DNA"/>
</dbReference>
<gene>
    <name evidence="1" type="ORF">METZ01_LOCUS43964</name>
</gene>
<organism evidence="1">
    <name type="scientific">marine metagenome</name>
    <dbReference type="NCBI Taxonomy" id="408172"/>
    <lineage>
        <taxon>unclassified sequences</taxon>
        <taxon>metagenomes</taxon>
        <taxon>ecological metagenomes</taxon>
    </lineage>
</organism>
<evidence type="ECO:0008006" key="2">
    <source>
        <dbReference type="Google" id="ProtNLM"/>
    </source>
</evidence>
<protein>
    <recommendedName>
        <fullName evidence="2">DUF5723 domain-containing protein</fullName>
    </recommendedName>
</protein>
<evidence type="ECO:0000313" key="1">
    <source>
        <dbReference type="EMBL" id="SUZ91110.1"/>
    </source>
</evidence>
<accession>A0A381RH64</accession>
<dbReference type="AlphaFoldDB" id="A0A381RH64"/>